<evidence type="ECO:0000313" key="2">
    <source>
        <dbReference type="Proteomes" id="UP000628463"/>
    </source>
</evidence>
<dbReference type="Proteomes" id="UP000628463">
    <property type="component" value="Unassembled WGS sequence"/>
</dbReference>
<accession>A0ABR7G2Q2</accession>
<organism evidence="1 2">
    <name type="scientific">Lachnospira hominis</name>
    <name type="common">ex Liu et al. 2021</name>
    <dbReference type="NCBI Taxonomy" id="2763051"/>
    <lineage>
        <taxon>Bacteria</taxon>
        <taxon>Bacillati</taxon>
        <taxon>Bacillota</taxon>
        <taxon>Clostridia</taxon>
        <taxon>Lachnospirales</taxon>
        <taxon>Lachnospiraceae</taxon>
        <taxon>Lachnospira</taxon>
    </lineage>
</organism>
<dbReference type="RefSeq" id="WP_021865536.1">
    <property type="nucleotide sequence ID" value="NZ_JACOPD010000010.1"/>
</dbReference>
<reference evidence="1 2" key="1">
    <citation type="submission" date="2020-08" db="EMBL/GenBank/DDBJ databases">
        <title>Genome public.</title>
        <authorList>
            <person name="Liu C."/>
            <person name="Sun Q."/>
        </authorList>
    </citation>
    <scope>NUCLEOTIDE SEQUENCE [LARGE SCALE GENOMIC DNA]</scope>
    <source>
        <strain evidence="1 2">NSJ-43</strain>
    </source>
</reference>
<name>A0ABR7G2Q2_9FIRM</name>
<proteinExistence type="predicted"/>
<evidence type="ECO:0000313" key="1">
    <source>
        <dbReference type="EMBL" id="MBC5681713.1"/>
    </source>
</evidence>
<comment type="caution">
    <text evidence="1">The sequence shown here is derived from an EMBL/GenBank/DDBJ whole genome shotgun (WGS) entry which is preliminary data.</text>
</comment>
<dbReference type="EMBL" id="JACOPD010000010">
    <property type="protein sequence ID" value="MBC5681713.1"/>
    <property type="molecule type" value="Genomic_DNA"/>
</dbReference>
<keyword evidence="2" id="KW-1185">Reference proteome</keyword>
<gene>
    <name evidence="1" type="ORF">H8S01_12190</name>
</gene>
<sequence length="118" mass="13500">MLFGKKSPEEKMEKLVHRKDWSRLADYVYGDENQKKELAQALAQSDDESSLDLLLRLADVAVAANEDDVLKEVCETLKKVGNDHVTADLHEVLMKLPKEKEDLREELSSTIQLLHKKL</sequence>
<protein>
    <submittedName>
        <fullName evidence="1">HEAT repeat domain-containing protein</fullName>
    </submittedName>
</protein>